<keyword evidence="5" id="KW-0067">ATP-binding</keyword>
<evidence type="ECO:0000256" key="6">
    <source>
        <dbReference type="ARBA" id="ARBA00022989"/>
    </source>
</evidence>
<proteinExistence type="predicted"/>
<reference evidence="10" key="2">
    <citation type="journal article" date="2023" name="IMA Fungus">
        <title>Comparative genomic study of the Penicillium genus elucidates a diverse pangenome and 15 lateral gene transfer events.</title>
        <authorList>
            <person name="Petersen C."/>
            <person name="Sorensen T."/>
            <person name="Nielsen M.R."/>
            <person name="Sondergaard T.E."/>
            <person name="Sorensen J.L."/>
            <person name="Fitzpatrick D.A."/>
            <person name="Frisvad J.C."/>
            <person name="Nielsen K.L."/>
        </authorList>
    </citation>
    <scope>NUCLEOTIDE SEQUENCE</scope>
    <source>
        <strain evidence="10">IBT 30069</strain>
    </source>
</reference>
<feature type="transmembrane region" description="Helical" evidence="8">
    <location>
        <begin position="1143"/>
        <end position="1166"/>
    </location>
</feature>
<dbReference type="PROSITE" id="PS50893">
    <property type="entry name" value="ABC_TRANSPORTER_2"/>
    <property type="match status" value="2"/>
</dbReference>
<organism evidence="10 11">
    <name type="scientific">Penicillium angulare</name>
    <dbReference type="NCBI Taxonomy" id="116970"/>
    <lineage>
        <taxon>Eukaryota</taxon>
        <taxon>Fungi</taxon>
        <taxon>Dikarya</taxon>
        <taxon>Ascomycota</taxon>
        <taxon>Pezizomycotina</taxon>
        <taxon>Eurotiomycetes</taxon>
        <taxon>Eurotiomycetidae</taxon>
        <taxon>Eurotiales</taxon>
        <taxon>Aspergillaceae</taxon>
        <taxon>Penicillium</taxon>
    </lineage>
</organism>
<evidence type="ECO:0000313" key="11">
    <source>
        <dbReference type="Proteomes" id="UP001149165"/>
    </source>
</evidence>
<feature type="transmembrane region" description="Helical" evidence="8">
    <location>
        <begin position="613"/>
        <end position="635"/>
    </location>
</feature>
<dbReference type="SMART" id="SM00382">
    <property type="entry name" value="AAA"/>
    <property type="match status" value="2"/>
</dbReference>
<dbReference type="InterPro" id="IPR003593">
    <property type="entry name" value="AAA+_ATPase"/>
</dbReference>
<reference evidence="10" key="1">
    <citation type="submission" date="2022-11" db="EMBL/GenBank/DDBJ databases">
        <authorList>
            <person name="Petersen C."/>
        </authorList>
    </citation>
    <scope>NUCLEOTIDE SEQUENCE</scope>
    <source>
        <strain evidence="10">IBT 30069</strain>
    </source>
</reference>
<dbReference type="EMBL" id="JAPQKH010000003">
    <property type="protein sequence ID" value="KAJ5106337.1"/>
    <property type="molecule type" value="Genomic_DNA"/>
</dbReference>
<dbReference type="InterPro" id="IPR027417">
    <property type="entry name" value="P-loop_NTPase"/>
</dbReference>
<evidence type="ECO:0000313" key="10">
    <source>
        <dbReference type="EMBL" id="KAJ5106337.1"/>
    </source>
</evidence>
<dbReference type="Pfam" id="PF19055">
    <property type="entry name" value="ABC2_membrane_7"/>
    <property type="match status" value="1"/>
</dbReference>
<dbReference type="Proteomes" id="UP001149165">
    <property type="component" value="Unassembled WGS sequence"/>
</dbReference>
<feature type="domain" description="ABC transporter" evidence="9">
    <location>
        <begin position="51"/>
        <end position="282"/>
    </location>
</feature>
<comment type="subcellular location">
    <subcellularLocation>
        <location evidence="1">Membrane</location>
        <topology evidence="1">Multi-pass membrane protein</topology>
    </subcellularLocation>
</comment>
<keyword evidence="2" id="KW-0813">Transport</keyword>
<evidence type="ECO:0000256" key="2">
    <source>
        <dbReference type="ARBA" id="ARBA00022448"/>
    </source>
</evidence>
<keyword evidence="3 8" id="KW-0812">Transmembrane</keyword>
<feature type="domain" description="ABC transporter" evidence="9">
    <location>
        <begin position="678"/>
        <end position="928"/>
    </location>
</feature>
<gene>
    <name evidence="10" type="ORF">N7456_003012</name>
</gene>
<dbReference type="Gene3D" id="3.40.50.300">
    <property type="entry name" value="P-loop containing nucleotide triphosphate hydrolases"/>
    <property type="match status" value="2"/>
</dbReference>
<dbReference type="SUPFAM" id="SSF52540">
    <property type="entry name" value="P-loop containing nucleoside triphosphate hydrolases"/>
    <property type="match status" value="2"/>
</dbReference>
<dbReference type="PANTHER" id="PTHR48041:SF119">
    <property type="entry name" value="ROA1P"/>
    <property type="match status" value="1"/>
</dbReference>
<feature type="transmembrane region" description="Helical" evidence="8">
    <location>
        <begin position="517"/>
        <end position="539"/>
    </location>
</feature>
<keyword evidence="6 8" id="KW-1133">Transmembrane helix</keyword>
<dbReference type="InterPro" id="IPR017871">
    <property type="entry name" value="ABC_transporter-like_CS"/>
</dbReference>
<dbReference type="GO" id="GO:0005524">
    <property type="term" value="F:ATP binding"/>
    <property type="evidence" value="ECO:0007669"/>
    <property type="project" value="UniProtKB-KW"/>
</dbReference>
<dbReference type="InterPro" id="IPR050352">
    <property type="entry name" value="ABCG_transporters"/>
</dbReference>
<dbReference type="OrthoDB" id="4289062at2759"/>
<keyword evidence="11" id="KW-1185">Reference proteome</keyword>
<dbReference type="PANTHER" id="PTHR48041">
    <property type="entry name" value="ABC TRANSPORTER G FAMILY MEMBER 28"/>
    <property type="match status" value="1"/>
</dbReference>
<keyword evidence="4" id="KW-0547">Nucleotide-binding</keyword>
<dbReference type="PROSITE" id="PS00211">
    <property type="entry name" value="ABC_TRANSPORTER_1"/>
    <property type="match status" value="1"/>
</dbReference>
<dbReference type="InterPro" id="IPR013525">
    <property type="entry name" value="ABC2_TM"/>
</dbReference>
<dbReference type="Pfam" id="PF01061">
    <property type="entry name" value="ABC2_membrane"/>
    <property type="match status" value="2"/>
</dbReference>
<protein>
    <recommendedName>
        <fullName evidence="9">ABC transporter domain-containing protein</fullName>
    </recommendedName>
</protein>
<accession>A0A9W9KIC9</accession>
<dbReference type="InterPro" id="IPR043926">
    <property type="entry name" value="ABCG_dom"/>
</dbReference>
<feature type="transmembrane region" description="Helical" evidence="8">
    <location>
        <begin position="489"/>
        <end position="510"/>
    </location>
</feature>
<feature type="transmembrane region" description="Helical" evidence="8">
    <location>
        <begin position="466"/>
        <end position="483"/>
    </location>
</feature>
<evidence type="ECO:0000256" key="1">
    <source>
        <dbReference type="ARBA" id="ARBA00004141"/>
    </source>
</evidence>
<dbReference type="GO" id="GO:0016887">
    <property type="term" value="F:ATP hydrolysis activity"/>
    <property type="evidence" value="ECO:0007669"/>
    <property type="project" value="InterPro"/>
</dbReference>
<evidence type="ECO:0000256" key="5">
    <source>
        <dbReference type="ARBA" id="ARBA00022840"/>
    </source>
</evidence>
<evidence type="ECO:0000259" key="9">
    <source>
        <dbReference type="PROSITE" id="PS50893"/>
    </source>
</evidence>
<feature type="transmembrane region" description="Helical" evidence="8">
    <location>
        <begin position="1105"/>
        <end position="1131"/>
    </location>
</feature>
<dbReference type="GO" id="GO:0140359">
    <property type="term" value="F:ABC-type transporter activity"/>
    <property type="evidence" value="ECO:0007669"/>
    <property type="project" value="InterPro"/>
</dbReference>
<evidence type="ECO:0000256" key="7">
    <source>
        <dbReference type="ARBA" id="ARBA00023136"/>
    </source>
</evidence>
<dbReference type="InterPro" id="IPR003439">
    <property type="entry name" value="ABC_transporter-like_ATP-bd"/>
</dbReference>
<evidence type="ECO:0000256" key="8">
    <source>
        <dbReference type="SAM" id="Phobius"/>
    </source>
</evidence>
<evidence type="ECO:0000256" key="4">
    <source>
        <dbReference type="ARBA" id="ARBA00022741"/>
    </source>
</evidence>
<dbReference type="Pfam" id="PF00005">
    <property type="entry name" value="ABC_tran"/>
    <property type="match status" value="2"/>
</dbReference>
<feature type="transmembrane region" description="Helical" evidence="8">
    <location>
        <begin position="1173"/>
        <end position="1192"/>
    </location>
</feature>
<dbReference type="GO" id="GO:0016020">
    <property type="term" value="C:membrane"/>
    <property type="evidence" value="ECO:0007669"/>
    <property type="project" value="UniProtKB-SubCell"/>
</dbReference>
<keyword evidence="7 8" id="KW-0472">Membrane</keyword>
<sequence>MGDIQLQEFGSESQLSRTPEPCIIRADNICMSLNKPPRGWITHLVDKWPKLKSKKNSEEIENVMILNHISVPIRKGCLTAILGGSGSGKTSLLSVLAGRAQPNRISVTGHVSSFSLSTAYLAQHEVLPGALTVKETLRYAADLRRPRDTPAERDAVVQHLLHRLNLTSCANTRLGDERKKGCSGGERRRTSIGIQLLSNADVLFCDEPTTGLDAATAHQVVRVLKRLVEEGLTVVMSIHAPRSDMWPEFDDLILLARGSVLFSGQRDEALPHFSRCGFDIPQFVNPAEYLIDLAALDTRTDESQQESTNRLDRLEFHWNNSHHTYQRRSEKSEASEIPILGSNLQLHHSKRASGLTRQVMILTSRNLKMFWRDRNALAGVWGGALAMAVINGWVFWKMDGSLSGIRSREGSLWNATELYGYLILVNDLYRMNLDIRLFDHESQDGITTPAGFLLSRRAAKLILEDLPIPLIFTIIYYFLAGYRESARQFFVFLVMMFLTHLNAVSFATLSTAISRHFLVSGLLGNIYFTMQMVASGYFVPSNQMPPYVGWLRWLTHTFYTFSALCTNEFIGEKDPSGPGQFYDCPYSDDPTNPSCKQYTGSHVMDSLGLPHNWIWQPALILCAIASMIYIGAGVLMHFNPPKPETIAGSKTSRAERIDTLDISRSNPIPSAQAVTISLRDYELSRQGGTRGSQSSLLGPISTVFHPGRLVAVMGASGSGKTTLLSVLSGRLASSTKSRYHTTGSILYNGECASDDEIRKFASFVHQDDIHLLPSLTVRATLRFVAHMTLPNSISDDEKNARAEATIRRFGLRHCADTVIGNNIVKGLSGGEKRRVSIACTILKMPEVVILDEPTSGLDTFTALSVIEILEGLAMEGRTVVFSVHQPTARMLRRFSDILVLGPKGMPVYAGSSDDMVSHFSRLGFNCPLTTNVGDFVMDLATSHIDNTEDQQRLSHLTKHAKDSVDNIYELSNPFDSAVELQGTSSDLWDGVQSSNAPQISFSKPSSNPFFKSFRLVIQRSTTNICSQPFLLLARSLQLPGMAILMALFFAPLEKDFLAIQSRVGFAQQYACLSFMGMIQNMATYPNERDVFYREASEGMYGAECFILQYTLLELPLELISCTIFAIFTSYVAQLNPTAGQFGISLLASFACLNCGESISIIFNTLFTHTGAAISATCALLGIFTVLGGVISLNVPPVLRAFNHISPPRYAIGAILNYSMHGLKFTCDDKQRGSDGSCPIQTGEDVLKIYNMADELRQDLIALCICILAYRLAAYCSVKARSSGPRLAKNALSMARRS</sequence>
<evidence type="ECO:0000256" key="3">
    <source>
        <dbReference type="ARBA" id="ARBA00022692"/>
    </source>
</evidence>
<feature type="transmembrane region" description="Helical" evidence="8">
    <location>
        <begin position="376"/>
        <end position="396"/>
    </location>
</feature>
<name>A0A9W9KIC9_9EURO</name>
<feature type="transmembrane region" description="Helical" evidence="8">
    <location>
        <begin position="1029"/>
        <end position="1052"/>
    </location>
</feature>
<comment type="caution">
    <text evidence="10">The sequence shown here is derived from an EMBL/GenBank/DDBJ whole genome shotgun (WGS) entry which is preliminary data.</text>
</comment>